<feature type="transmembrane region" description="Helical" evidence="1">
    <location>
        <begin position="7"/>
        <end position="25"/>
    </location>
</feature>
<evidence type="ECO:0000313" key="3">
    <source>
        <dbReference type="Proteomes" id="UP000289794"/>
    </source>
</evidence>
<keyword evidence="1" id="KW-0812">Transmembrane</keyword>
<dbReference type="EMBL" id="CP035945">
    <property type="protein sequence ID" value="QBE98501.1"/>
    <property type="molecule type" value="Genomic_DNA"/>
</dbReference>
<evidence type="ECO:0000313" key="2">
    <source>
        <dbReference type="EMBL" id="QBE98501.1"/>
    </source>
</evidence>
<dbReference type="Proteomes" id="UP000289794">
    <property type="component" value="Chromosome"/>
</dbReference>
<reference evidence="2 3" key="1">
    <citation type="submission" date="2019-01" db="EMBL/GenBank/DDBJ databases">
        <title>PMF-metabolizing Aryl O-demethylase.</title>
        <authorList>
            <person name="Kim M."/>
        </authorList>
    </citation>
    <scope>NUCLEOTIDE SEQUENCE [LARGE SCALE GENOMIC DNA]</scope>
    <source>
        <strain evidence="2 3">PMF1</strain>
    </source>
</reference>
<evidence type="ECO:0000256" key="1">
    <source>
        <dbReference type="SAM" id="Phobius"/>
    </source>
</evidence>
<name>A0A4P6M0C9_9FIRM</name>
<feature type="transmembrane region" description="Helical" evidence="1">
    <location>
        <begin position="76"/>
        <end position="92"/>
    </location>
</feature>
<dbReference type="RefSeq" id="WP_130181907.1">
    <property type="nucleotide sequence ID" value="NZ_CP035945.1"/>
</dbReference>
<sequence length="154" mass="18276">MLEILRKTLYFTLFQFFIWLLIAVIREPSIYSPVITIKHYIVLTLLFDGIFVFGLLQEKKRAHLTMTLRKLKMFRVFILFYAAITAVLFYLQKDAVLSLLFLLIGYFLMPAYTNSNLWCCPKCGKRYGIRIWFSNCCPHCKKRLDRAPDSEQQK</sequence>
<proteinExistence type="predicted"/>
<keyword evidence="1" id="KW-1133">Transmembrane helix</keyword>
<gene>
    <name evidence="2" type="ORF">PMF13cell1_04067</name>
</gene>
<dbReference type="AlphaFoldDB" id="A0A4P6M0C9"/>
<organism evidence="2 3">
    <name type="scientific">Blautia producta</name>
    <dbReference type="NCBI Taxonomy" id="33035"/>
    <lineage>
        <taxon>Bacteria</taxon>
        <taxon>Bacillati</taxon>
        <taxon>Bacillota</taxon>
        <taxon>Clostridia</taxon>
        <taxon>Lachnospirales</taxon>
        <taxon>Lachnospiraceae</taxon>
        <taxon>Blautia</taxon>
    </lineage>
</organism>
<keyword evidence="1" id="KW-0472">Membrane</keyword>
<accession>A0A4P6M0C9</accession>
<feature type="transmembrane region" description="Helical" evidence="1">
    <location>
        <begin position="98"/>
        <end position="120"/>
    </location>
</feature>
<protein>
    <submittedName>
        <fullName evidence="2">Uncharacterized protein</fullName>
    </submittedName>
</protein>
<feature type="transmembrane region" description="Helical" evidence="1">
    <location>
        <begin position="37"/>
        <end position="56"/>
    </location>
</feature>
<dbReference type="KEGG" id="bpro:PMF13cell1_04067"/>